<dbReference type="Proteomes" id="UP001289374">
    <property type="component" value="Unassembled WGS sequence"/>
</dbReference>
<feature type="compositionally biased region" description="Low complexity" evidence="1">
    <location>
        <begin position="212"/>
        <end position="225"/>
    </location>
</feature>
<evidence type="ECO:0000313" key="2">
    <source>
        <dbReference type="EMBL" id="KAK4381543.1"/>
    </source>
</evidence>
<sequence>MLRNLRIVLDFENQTFVLDKSLPQTLPKEFLPGERLTFEKFTQWHEDNRKVRSIVLSSMSNEIQKQYERYEDVWSIMHRMKDLYAVPDRLIRYAVMKVFFGKRMIEGSSIREHGMMMLSLVEKLKDLQADFEKEETYVDVILQSLPPSYDQFIINYNMNGLEKSLHELINMFFKYEAMIEKFAPSVLVGEVSTSKVKGKDAGREKRKKDETFSTAASTSSVPVTPLGRGKEKRKRVHQSKIPNDVCFYCREKGH</sequence>
<keyword evidence="3" id="KW-1185">Reference proteome</keyword>
<name>A0AAE1T4R7_9LAMI</name>
<reference evidence="2" key="2">
    <citation type="journal article" date="2024" name="Plant">
        <title>Genomic evolution and insights into agronomic trait innovations of Sesamum species.</title>
        <authorList>
            <person name="Miao H."/>
            <person name="Wang L."/>
            <person name="Qu L."/>
            <person name="Liu H."/>
            <person name="Sun Y."/>
            <person name="Le M."/>
            <person name="Wang Q."/>
            <person name="Wei S."/>
            <person name="Zheng Y."/>
            <person name="Lin W."/>
            <person name="Duan Y."/>
            <person name="Cao H."/>
            <person name="Xiong S."/>
            <person name="Wang X."/>
            <person name="Wei L."/>
            <person name="Li C."/>
            <person name="Ma Q."/>
            <person name="Ju M."/>
            <person name="Zhao R."/>
            <person name="Li G."/>
            <person name="Mu C."/>
            <person name="Tian Q."/>
            <person name="Mei H."/>
            <person name="Zhang T."/>
            <person name="Gao T."/>
            <person name="Zhang H."/>
        </authorList>
    </citation>
    <scope>NUCLEOTIDE SEQUENCE</scope>
    <source>
        <strain evidence="2">K16</strain>
    </source>
</reference>
<feature type="compositionally biased region" description="Basic and acidic residues" evidence="1">
    <location>
        <begin position="197"/>
        <end position="211"/>
    </location>
</feature>
<proteinExistence type="predicted"/>
<gene>
    <name evidence="2" type="ORF">Sango_2957600</name>
</gene>
<dbReference type="Pfam" id="PF14223">
    <property type="entry name" value="Retrotran_gag_2"/>
    <property type="match status" value="1"/>
</dbReference>
<comment type="caution">
    <text evidence="2">The sequence shown here is derived from an EMBL/GenBank/DDBJ whole genome shotgun (WGS) entry which is preliminary data.</text>
</comment>
<evidence type="ECO:0008006" key="4">
    <source>
        <dbReference type="Google" id="ProtNLM"/>
    </source>
</evidence>
<dbReference type="AlphaFoldDB" id="A0AAE1T4R7"/>
<organism evidence="2 3">
    <name type="scientific">Sesamum angolense</name>
    <dbReference type="NCBI Taxonomy" id="2727404"/>
    <lineage>
        <taxon>Eukaryota</taxon>
        <taxon>Viridiplantae</taxon>
        <taxon>Streptophyta</taxon>
        <taxon>Embryophyta</taxon>
        <taxon>Tracheophyta</taxon>
        <taxon>Spermatophyta</taxon>
        <taxon>Magnoliopsida</taxon>
        <taxon>eudicotyledons</taxon>
        <taxon>Gunneridae</taxon>
        <taxon>Pentapetalae</taxon>
        <taxon>asterids</taxon>
        <taxon>lamiids</taxon>
        <taxon>Lamiales</taxon>
        <taxon>Pedaliaceae</taxon>
        <taxon>Sesamum</taxon>
    </lineage>
</organism>
<evidence type="ECO:0000256" key="1">
    <source>
        <dbReference type="SAM" id="MobiDB-lite"/>
    </source>
</evidence>
<evidence type="ECO:0000313" key="3">
    <source>
        <dbReference type="Proteomes" id="UP001289374"/>
    </source>
</evidence>
<protein>
    <recommendedName>
        <fullName evidence="4">Gag/pol protein</fullName>
    </recommendedName>
</protein>
<accession>A0AAE1T4R7</accession>
<dbReference type="EMBL" id="JACGWL010000859">
    <property type="protein sequence ID" value="KAK4381543.1"/>
    <property type="molecule type" value="Genomic_DNA"/>
</dbReference>
<feature type="region of interest" description="Disordered" evidence="1">
    <location>
        <begin position="197"/>
        <end position="238"/>
    </location>
</feature>
<reference evidence="2" key="1">
    <citation type="submission" date="2020-06" db="EMBL/GenBank/DDBJ databases">
        <authorList>
            <person name="Li T."/>
            <person name="Hu X."/>
            <person name="Zhang T."/>
            <person name="Song X."/>
            <person name="Zhang H."/>
            <person name="Dai N."/>
            <person name="Sheng W."/>
            <person name="Hou X."/>
            <person name="Wei L."/>
        </authorList>
    </citation>
    <scope>NUCLEOTIDE SEQUENCE</scope>
    <source>
        <strain evidence="2">K16</strain>
        <tissue evidence="2">Leaf</tissue>
    </source>
</reference>